<accession>A0AB34K4I9</accession>
<evidence type="ECO:0008006" key="3">
    <source>
        <dbReference type="Google" id="ProtNLM"/>
    </source>
</evidence>
<evidence type="ECO:0000313" key="2">
    <source>
        <dbReference type="Proteomes" id="UP001515480"/>
    </source>
</evidence>
<dbReference type="Proteomes" id="UP001515480">
    <property type="component" value="Unassembled WGS sequence"/>
</dbReference>
<organism evidence="1 2">
    <name type="scientific">Prymnesium parvum</name>
    <name type="common">Toxic golden alga</name>
    <dbReference type="NCBI Taxonomy" id="97485"/>
    <lineage>
        <taxon>Eukaryota</taxon>
        <taxon>Haptista</taxon>
        <taxon>Haptophyta</taxon>
        <taxon>Prymnesiophyceae</taxon>
        <taxon>Prymnesiales</taxon>
        <taxon>Prymnesiaceae</taxon>
        <taxon>Prymnesium</taxon>
    </lineage>
</organism>
<dbReference type="AlphaFoldDB" id="A0AB34K4I9"/>
<name>A0AB34K4I9_PRYPA</name>
<evidence type="ECO:0000313" key="1">
    <source>
        <dbReference type="EMBL" id="KAL1528087.1"/>
    </source>
</evidence>
<dbReference type="EMBL" id="JBGBPQ010000002">
    <property type="protein sequence ID" value="KAL1528087.1"/>
    <property type="molecule type" value="Genomic_DNA"/>
</dbReference>
<proteinExistence type="predicted"/>
<comment type="caution">
    <text evidence="1">The sequence shown here is derived from an EMBL/GenBank/DDBJ whole genome shotgun (WGS) entry which is preliminary data.</text>
</comment>
<keyword evidence="2" id="KW-1185">Reference proteome</keyword>
<protein>
    <recommendedName>
        <fullName evidence="3">Protein xylosyltransferase</fullName>
    </recommendedName>
</protein>
<gene>
    <name evidence="1" type="ORF">AB1Y20_009453</name>
</gene>
<sequence>MTTTWSTPSPAVLRSYFRALYRDPRVDQLPSARLTERWSELMWIYHTTTPSLQLAVSQDFHHAHQSACGTLLGATRRPQQPGLVFCSPIKVRNLHWFGFWRPTATLPGGCDSPRAAASAVQFEADHAWVEAVRIATKVVTGPASVVRKFGEGGGHGCWFLRARGSGVYVNTGRSLRIRNRSELLGFLGYPQSVRRRTFYVEMDASVEVCTKVRRLGYNSVQIIDDYCGESNLRAMIDQSNAKLSLRHACYLEIVSCHHSCTRLPTRSLFEACVNVPLRTGWDASLPCRCNESNTLINCRMTDPSIPPVSHTLTSTSTLMDYSPWPSESIPFRAAVQAGCRVQSRFMLPMRRYLSTVYPASRFDNPAVVSEQLVLKQFHSLHWWYTYNFAGLGNLLAYVAPDVQLVTRPAFECTGTKMHSQLLQKYTATPEHYPFLPCKPGPDCLAKSATFVSEFASHRFFEVWHFALKSKRELSAAETLRWSHVLDGDRSMWYWHAPGSGIFYDGQAVCAAPNKMRMLVSQLKRWARKPFWMRTRAAAVVAHVARLQQRMGATSIWAMVHRLNLTAHGIAPCSHIGLDGCMYDWFLMDRWDVFLADLGRANGCDTLFFTASMWGIHQAIPMAELADLRLEPEASRLRRATAAERQITLLRLASSRLSLRDPLELMGRNDGALPCYFMQAAPTLRLACPGHVSWAARDVPRYERNCRRVDSHAGLHDSAFMK</sequence>
<reference evidence="1 2" key="1">
    <citation type="journal article" date="2024" name="Science">
        <title>Giant polyketide synthase enzymes in the biosynthesis of giant marine polyether toxins.</title>
        <authorList>
            <person name="Fallon T.R."/>
            <person name="Shende V.V."/>
            <person name="Wierzbicki I.H."/>
            <person name="Pendleton A.L."/>
            <person name="Watervoot N.F."/>
            <person name="Auber R.P."/>
            <person name="Gonzalez D.J."/>
            <person name="Wisecaver J.H."/>
            <person name="Moore B.S."/>
        </authorList>
    </citation>
    <scope>NUCLEOTIDE SEQUENCE [LARGE SCALE GENOMIC DNA]</scope>
    <source>
        <strain evidence="1 2">12B1</strain>
    </source>
</reference>